<accession>A0ABY7SZ78</accession>
<protein>
    <submittedName>
        <fullName evidence="2">Aldehyde dehydrogenase family protein</fullName>
    </submittedName>
</protein>
<dbReference type="Proteomes" id="UP001218412">
    <property type="component" value="Chromosome"/>
</dbReference>
<keyword evidence="3" id="KW-1185">Reference proteome</keyword>
<name>A0ABY7SZ78_9RHOB</name>
<gene>
    <name evidence="2" type="ORF">JHW45_07200</name>
</gene>
<dbReference type="RefSeq" id="WP_272860213.1">
    <property type="nucleotide sequence ID" value="NZ_CP067134.1"/>
</dbReference>
<dbReference type="SUPFAM" id="SSF53720">
    <property type="entry name" value="ALDH-like"/>
    <property type="match status" value="1"/>
</dbReference>
<dbReference type="EMBL" id="CP067134">
    <property type="protein sequence ID" value="WCR12115.1"/>
    <property type="molecule type" value="Genomic_DNA"/>
</dbReference>
<sequence length="87" mass="9171">MTASRGSTTRRVEAMARWTSALGVRRVIRVGPASDPASDMGTQIDKGNVERIDRIVEDAIAKGAKSIVRGGPATEGDLAKGAFYQPA</sequence>
<evidence type="ECO:0000259" key="1">
    <source>
        <dbReference type="Pfam" id="PF00171"/>
    </source>
</evidence>
<reference evidence="2 3" key="1">
    <citation type="submission" date="2021-01" db="EMBL/GenBank/DDBJ databases">
        <title>Biogeographic distribution of Paracoccus.</title>
        <authorList>
            <person name="Hollensteiner J."/>
            <person name="Leineberger J."/>
            <person name="Brinkhoff T."/>
            <person name="Daniel R."/>
        </authorList>
    </citation>
    <scope>NUCLEOTIDE SEQUENCE [LARGE SCALE GENOMIC DNA]</scope>
    <source>
        <strain evidence="2 3">LMG25392</strain>
    </source>
</reference>
<evidence type="ECO:0000313" key="3">
    <source>
        <dbReference type="Proteomes" id="UP001218412"/>
    </source>
</evidence>
<dbReference type="InterPro" id="IPR015590">
    <property type="entry name" value="Aldehyde_DH_dom"/>
</dbReference>
<dbReference type="Pfam" id="PF00171">
    <property type="entry name" value="Aldedh"/>
    <property type="match status" value="1"/>
</dbReference>
<proteinExistence type="predicted"/>
<dbReference type="Gene3D" id="3.40.309.10">
    <property type="entry name" value="Aldehyde Dehydrogenase, Chain A, domain 2"/>
    <property type="match status" value="1"/>
</dbReference>
<evidence type="ECO:0000313" key="2">
    <source>
        <dbReference type="EMBL" id="WCR12115.1"/>
    </source>
</evidence>
<dbReference type="InterPro" id="IPR016161">
    <property type="entry name" value="Ald_DH/histidinol_DH"/>
</dbReference>
<feature type="domain" description="Aldehyde dehydrogenase" evidence="1">
    <location>
        <begin position="27"/>
        <end position="86"/>
    </location>
</feature>
<organism evidence="2 3">
    <name type="scientific">Paracoccus stylophorae</name>
    <dbReference type="NCBI Taxonomy" id="659350"/>
    <lineage>
        <taxon>Bacteria</taxon>
        <taxon>Pseudomonadati</taxon>
        <taxon>Pseudomonadota</taxon>
        <taxon>Alphaproteobacteria</taxon>
        <taxon>Rhodobacterales</taxon>
        <taxon>Paracoccaceae</taxon>
        <taxon>Paracoccus</taxon>
    </lineage>
</organism>
<dbReference type="InterPro" id="IPR016163">
    <property type="entry name" value="Ald_DH_C"/>
</dbReference>